<reference evidence="3" key="1">
    <citation type="journal article" date="2017" name="Nat. Commun.">
        <title>The asparagus genome sheds light on the origin and evolution of a young Y chromosome.</title>
        <authorList>
            <person name="Harkess A."/>
            <person name="Zhou J."/>
            <person name="Xu C."/>
            <person name="Bowers J.E."/>
            <person name="Van der Hulst R."/>
            <person name="Ayyampalayam S."/>
            <person name="Mercati F."/>
            <person name="Riccardi P."/>
            <person name="McKain M.R."/>
            <person name="Kakrana A."/>
            <person name="Tang H."/>
            <person name="Ray J."/>
            <person name="Groenendijk J."/>
            <person name="Arikit S."/>
            <person name="Mathioni S.M."/>
            <person name="Nakano M."/>
            <person name="Shan H."/>
            <person name="Telgmann-Rauber A."/>
            <person name="Kanno A."/>
            <person name="Yue Z."/>
            <person name="Chen H."/>
            <person name="Li W."/>
            <person name="Chen Y."/>
            <person name="Xu X."/>
            <person name="Zhang Y."/>
            <person name="Luo S."/>
            <person name="Chen H."/>
            <person name="Gao J."/>
            <person name="Mao Z."/>
            <person name="Pires J.C."/>
            <person name="Luo M."/>
            <person name="Kudrna D."/>
            <person name="Wing R.A."/>
            <person name="Meyers B.C."/>
            <person name="Yi K."/>
            <person name="Kong H."/>
            <person name="Lavrijsen P."/>
            <person name="Sunseri F."/>
            <person name="Falavigna A."/>
            <person name="Ye Y."/>
            <person name="Leebens-Mack J.H."/>
            <person name="Chen G."/>
        </authorList>
    </citation>
    <scope>NUCLEOTIDE SEQUENCE [LARGE SCALE GENOMIC DNA]</scope>
    <source>
        <strain evidence="3">cv. DH0086</strain>
    </source>
</reference>
<dbReference type="Gramene" id="ONK58550">
    <property type="protein sequence ID" value="ONK58550"/>
    <property type="gene ID" value="A4U43_C09F14220"/>
</dbReference>
<proteinExistence type="predicted"/>
<dbReference type="Proteomes" id="UP000243459">
    <property type="component" value="Chromosome 9"/>
</dbReference>
<sequence length="280" mass="31000">MAVTTMIMMIVIVGIMKKDMGNMSQVTDDSDNDVIGYDDEEVVEVRRNARAFKKNYRKTECEGNTNAMIGYNIKKMKNYHDRVVAKYKSEGACSWRITRNPMQLQKKWQILQKSGRQSDRSSGGPVLGKIHSSGSNGNLEFNKSAVSSRSVKSWADGSNGNLEFNKSAVSSRSVKSWADELDSRKDNLDSSLNQDLQLNLNKSESPILEKEKNIVLLNSGKYSSPIIKEAGSLTENTVLLSSGKNSSPIVTEHSVETLSGSNGTGAFEVNFNGQDILRWN</sequence>
<feature type="region of interest" description="Disordered" evidence="1">
    <location>
        <begin position="110"/>
        <end position="141"/>
    </location>
</feature>
<organism evidence="2 3">
    <name type="scientific">Asparagus officinalis</name>
    <name type="common">Garden asparagus</name>
    <dbReference type="NCBI Taxonomy" id="4686"/>
    <lineage>
        <taxon>Eukaryota</taxon>
        <taxon>Viridiplantae</taxon>
        <taxon>Streptophyta</taxon>
        <taxon>Embryophyta</taxon>
        <taxon>Tracheophyta</taxon>
        <taxon>Spermatophyta</taxon>
        <taxon>Magnoliopsida</taxon>
        <taxon>Liliopsida</taxon>
        <taxon>Asparagales</taxon>
        <taxon>Asparagaceae</taxon>
        <taxon>Asparagoideae</taxon>
        <taxon>Asparagus</taxon>
    </lineage>
</organism>
<gene>
    <name evidence="2" type="ORF">A4U43_C09F14220</name>
</gene>
<protein>
    <submittedName>
        <fullName evidence="2">Uncharacterized protein</fullName>
    </submittedName>
</protein>
<evidence type="ECO:0000313" key="2">
    <source>
        <dbReference type="EMBL" id="ONK58550.1"/>
    </source>
</evidence>
<feature type="compositionally biased region" description="Polar residues" evidence="1">
    <location>
        <begin position="132"/>
        <end position="141"/>
    </location>
</feature>
<accession>A0A5P1E7K7</accession>
<dbReference type="AlphaFoldDB" id="A0A5P1E7K7"/>
<name>A0A5P1E7K7_ASPOF</name>
<dbReference type="EMBL" id="CM007389">
    <property type="protein sequence ID" value="ONK58550.1"/>
    <property type="molecule type" value="Genomic_DNA"/>
</dbReference>
<evidence type="ECO:0000256" key="1">
    <source>
        <dbReference type="SAM" id="MobiDB-lite"/>
    </source>
</evidence>
<evidence type="ECO:0000313" key="3">
    <source>
        <dbReference type="Proteomes" id="UP000243459"/>
    </source>
</evidence>
<keyword evidence="3" id="KW-1185">Reference proteome</keyword>